<keyword evidence="10" id="KW-1043">Host membrane</keyword>
<evidence type="ECO:0000256" key="10">
    <source>
        <dbReference type="ARBA" id="ARBA00022870"/>
    </source>
</evidence>
<evidence type="ECO:0000256" key="16">
    <source>
        <dbReference type="ARBA" id="ARBA00023296"/>
    </source>
</evidence>
<dbReference type="Proteomes" id="UP000138860">
    <property type="component" value="Genome"/>
</dbReference>
<evidence type="ECO:0000313" key="21">
    <source>
        <dbReference type="EMBL" id="AHB33038.1"/>
    </source>
</evidence>
<name>A0A023IWS7_9POLY</name>
<evidence type="ECO:0000256" key="11">
    <source>
        <dbReference type="ARBA" id="ARBA00022921"/>
    </source>
</evidence>
<evidence type="ECO:0000313" key="19">
    <source>
        <dbReference type="EMBL" id="AHB33028.1"/>
    </source>
</evidence>
<dbReference type="GO" id="GO:0043657">
    <property type="term" value="C:host cell"/>
    <property type="evidence" value="ECO:0007669"/>
    <property type="project" value="GOC"/>
</dbReference>
<evidence type="ECO:0000313" key="24">
    <source>
        <dbReference type="Proteomes" id="UP000138860"/>
    </source>
</evidence>
<evidence type="ECO:0000256" key="5">
    <source>
        <dbReference type="ARBA" id="ARBA00022524"/>
    </source>
</evidence>
<dbReference type="GO" id="GO:0005198">
    <property type="term" value="F:structural molecule activity"/>
    <property type="evidence" value="ECO:0007669"/>
    <property type="project" value="UniProtKB-UniRule"/>
</dbReference>
<evidence type="ECO:0000256" key="12">
    <source>
        <dbReference type="ARBA" id="ARBA00023125"/>
    </source>
</evidence>
<dbReference type="Proteomes" id="UP000126355">
    <property type="component" value="Genome"/>
</dbReference>
<evidence type="ECO:0000256" key="8">
    <source>
        <dbReference type="ARBA" id="ARBA00022707"/>
    </source>
</evidence>
<accession>A0A023IWS7</accession>
<dbReference type="InterPro" id="IPR001070">
    <property type="entry name" value="Polyoma_coat_VP2"/>
</dbReference>
<protein>
    <recommendedName>
        <fullName evidence="17">Minor capsid protein</fullName>
    </recommendedName>
</protein>
<dbReference type="GO" id="GO:0046718">
    <property type="term" value="P:symbiont entry into host cell"/>
    <property type="evidence" value="ECO:0007669"/>
    <property type="project" value="UniProtKB-KW"/>
</dbReference>
<keyword evidence="16" id="KW-1160">Virus entry into host cell</keyword>
<dbReference type="EMBL" id="KC571701">
    <property type="protein sequence ID" value="AHB33023.1"/>
    <property type="molecule type" value="Genomic_DNA"/>
</dbReference>
<keyword evidence="11" id="KW-0426">Late protein</keyword>
<keyword evidence="7" id="KW-1048">Host nucleus</keyword>
<dbReference type="PIRSF" id="PIRSF003377">
    <property type="entry name" value="Polyoma_coat2"/>
    <property type="match status" value="1"/>
</dbReference>
<dbReference type="GO" id="GO:0044167">
    <property type="term" value="C:host cell endoplasmic reticulum membrane"/>
    <property type="evidence" value="ECO:0007669"/>
    <property type="project" value="UniProtKB-SubCell"/>
</dbReference>
<evidence type="ECO:0000256" key="15">
    <source>
        <dbReference type="ARBA" id="ARBA00023288"/>
    </source>
</evidence>
<evidence type="ECO:0000313" key="22">
    <source>
        <dbReference type="Proteomes" id="UP000126355"/>
    </source>
</evidence>
<organism evidence="21 24">
    <name type="scientific">MW polyomavirus</name>
    <dbReference type="NCBI Taxonomy" id="1203539"/>
    <lineage>
        <taxon>Viruses</taxon>
        <taxon>Monodnaviria</taxon>
        <taxon>Shotokuvirae</taxon>
        <taxon>Cossaviricota</taxon>
        <taxon>Papovaviricetes</taxon>
        <taxon>Sepolyvirales</taxon>
        <taxon>Polyomaviridae</taxon>
        <taxon>Deltapolyomavirus</taxon>
        <taxon>Deltapolyomavirus decihominis</taxon>
    </lineage>
</organism>
<dbReference type="EMBL" id="KC571702">
    <property type="protein sequence ID" value="AHB33028.1"/>
    <property type="molecule type" value="Genomic_DNA"/>
</dbReference>
<dbReference type="Proteomes" id="UP000130585">
    <property type="component" value="Genome"/>
</dbReference>
<keyword evidence="12" id="KW-0238">DNA-binding</keyword>
<comment type="similarity">
    <text evidence="4 17">Belongs to the polyomaviruses capsid protein VP2 family.</text>
</comment>
<evidence type="ECO:0000256" key="3">
    <source>
        <dbReference type="ARBA" id="ARBA00004625"/>
    </source>
</evidence>
<dbReference type="GO" id="GO:0075732">
    <property type="term" value="P:viral penetration into host nucleus"/>
    <property type="evidence" value="ECO:0007669"/>
    <property type="project" value="UniProtKB-KW"/>
</dbReference>
<proteinExistence type="inferred from homology"/>
<dbReference type="GO" id="GO:0003677">
    <property type="term" value="F:DNA binding"/>
    <property type="evidence" value="ECO:0007669"/>
    <property type="project" value="UniProtKB-KW"/>
</dbReference>
<keyword evidence="8" id="KW-0519">Myristate</keyword>
<keyword evidence="15" id="KW-0449">Lipoprotein</keyword>
<evidence type="ECO:0000256" key="9">
    <source>
        <dbReference type="ARBA" id="ARBA00022844"/>
    </source>
</evidence>
<keyword evidence="6 17" id="KW-0167">Capsid protein</keyword>
<evidence type="ECO:0000256" key="6">
    <source>
        <dbReference type="ARBA" id="ARBA00022561"/>
    </source>
</evidence>
<evidence type="ECO:0000313" key="23">
    <source>
        <dbReference type="Proteomes" id="UP000130585"/>
    </source>
</evidence>
<evidence type="ECO:0000256" key="1">
    <source>
        <dbReference type="ARBA" id="ARBA00004147"/>
    </source>
</evidence>
<evidence type="ECO:0000256" key="7">
    <source>
        <dbReference type="ARBA" id="ARBA00022562"/>
    </source>
</evidence>
<evidence type="ECO:0000256" key="4">
    <source>
        <dbReference type="ARBA" id="ARBA00006444"/>
    </source>
</evidence>
<dbReference type="GO" id="GO:0042025">
    <property type="term" value="C:host cell nucleus"/>
    <property type="evidence" value="ECO:0007669"/>
    <property type="project" value="UniProtKB-SubCell"/>
</dbReference>
<dbReference type="EMBL" id="KC571704">
    <property type="protein sequence ID" value="AHB33038.1"/>
    <property type="molecule type" value="Genomic_DNA"/>
</dbReference>
<comment type="subcellular location">
    <subcellularLocation>
        <location evidence="3">Host endoplasmic reticulum membrane</location>
    </subcellularLocation>
    <subcellularLocation>
        <location evidence="1">Host nucleus</location>
    </subcellularLocation>
    <subcellularLocation>
        <location evidence="2">Virion</location>
    </subcellularLocation>
</comment>
<evidence type="ECO:0000313" key="20">
    <source>
        <dbReference type="EMBL" id="AHB33033.1"/>
    </source>
</evidence>
<keyword evidence="13" id="KW-0472">Membrane</keyword>
<evidence type="ECO:0000313" key="18">
    <source>
        <dbReference type="EMBL" id="AHB33023.1"/>
    </source>
</evidence>
<dbReference type="Pfam" id="PF00761">
    <property type="entry name" value="Polyoma_coat2"/>
    <property type="match status" value="1"/>
</dbReference>
<reference evidence="22 23" key="1">
    <citation type="submission" date="2013-02" db="EMBL/GenBank/DDBJ databases">
        <title>Exploring the prevalence of ten human polyomaviruses in fecal specimens of children with acute gastroenteritis: a case-control study.</title>
        <authorList>
            <person name="Li K."/>
            <person name="Guo J."/>
            <person name="Zhao R."/>
            <person name="Xue Y."/>
            <person name="Chen L."/>
            <person name="Yang J."/>
            <person name="Peng J."/>
            <person name="Jin Q."/>
        </authorList>
    </citation>
    <scope>NUCLEOTIDE SEQUENCE [LARGE SCALE GENOMIC DNA]</scope>
    <source>
        <strain evidence="18">HB039C</strain>
        <strain evidence="19">HB040C</strain>
        <strain evidence="20">HB087C</strain>
        <strain evidence="21">HN037</strain>
    </source>
</reference>
<evidence type="ECO:0000256" key="14">
    <source>
        <dbReference type="ARBA" id="ARBA00023184"/>
    </source>
</evidence>
<keyword evidence="14" id="KW-1038">Host endoplasmic reticulum</keyword>
<keyword evidence="9 17" id="KW-0946">Virion</keyword>
<dbReference type="GO" id="GO:0019028">
    <property type="term" value="C:viral capsid"/>
    <property type="evidence" value="ECO:0007669"/>
    <property type="project" value="UniProtKB-UniRule"/>
</dbReference>
<keyword evidence="5" id="KW-1163">Viral penetration into host nucleus</keyword>
<evidence type="ECO:0000256" key="13">
    <source>
        <dbReference type="ARBA" id="ARBA00023136"/>
    </source>
</evidence>
<evidence type="ECO:0000256" key="17">
    <source>
        <dbReference type="PIRNR" id="PIRNR003377"/>
    </source>
</evidence>
<dbReference type="Proteomes" id="UP000162435">
    <property type="component" value="Genome"/>
</dbReference>
<dbReference type="EMBL" id="KC571703">
    <property type="protein sequence ID" value="AHB33033.1"/>
    <property type="molecule type" value="Genomic_DNA"/>
</dbReference>
<sequence length="310" mass="34161">MGAVISVILDLIELISVTGFEAETIISGEAAAIVESQLSSLAVIENASAAEVLSTFGLNETSYSLLVNFPQAFENAVYTAQLIQTISGASSLIAAGIQTQPFQVFDAGSNMALQQWRPDYFDVFIPGYRHFEYYFNVLSGWGESLVNTVSRAFWEALLSETRQTARLLASNAVDNVYNVGEQGLQNIQNALVGLIEGARWALRFPGNVYHNLEMYYAQLPGLTPPQVRSIQKRLEEARNYGPSVQVDDSENSVFSEHLSGDYIFRGEAPGGARQRQTPDWMLQLILGILGDITPFFKEVIEEVEGEENAD</sequence>
<evidence type="ECO:0000256" key="2">
    <source>
        <dbReference type="ARBA" id="ARBA00004328"/>
    </source>
</evidence>